<proteinExistence type="predicted"/>
<sequence length="316" mass="34489">MAAVDGYKWASAHCCWPAFSCPASSHVNHPGWAPDIMKQGEVVLVESHDTYQSMACQAVPCPHLGSKPANSGLPRSRTCESNHCTTGPAPIITVFNFMLMSRLLTAELNEQMKRQPVVESVLKPSFPGGENSLWKEAEKTWHPKASRWEAGGSLRALPSHASGNKLSLSESHVSQLCLCGCSLRTKAVMHPRPPPVSRSVSRVLPSLSSGRKQLSPAIDFKSQLSQSFPKPKVQSQLLSWCRSRASCNAMPLCKSAPMGMWPQGFLDPLTKTLPEESLHTSVPLGESHFLRQRAIFPMIPLVEGGNPQSSLTSLFK</sequence>
<evidence type="ECO:0000313" key="1">
    <source>
        <dbReference type="Ensembl" id="ENSECAP00000085946.1"/>
    </source>
</evidence>
<accession>A0A9L0TCE1</accession>
<evidence type="ECO:0000313" key="2">
    <source>
        <dbReference type="Proteomes" id="UP000002281"/>
    </source>
</evidence>
<organism evidence="1 2">
    <name type="scientific">Equus caballus</name>
    <name type="common">Horse</name>
    <dbReference type="NCBI Taxonomy" id="9796"/>
    <lineage>
        <taxon>Eukaryota</taxon>
        <taxon>Metazoa</taxon>
        <taxon>Chordata</taxon>
        <taxon>Craniata</taxon>
        <taxon>Vertebrata</taxon>
        <taxon>Euteleostomi</taxon>
        <taxon>Mammalia</taxon>
        <taxon>Eutheria</taxon>
        <taxon>Laurasiatheria</taxon>
        <taxon>Perissodactyla</taxon>
        <taxon>Equidae</taxon>
        <taxon>Equus</taxon>
    </lineage>
</organism>
<name>A0A9L0TCE1_HORSE</name>
<dbReference type="Proteomes" id="UP000002281">
    <property type="component" value="Chromosome 20"/>
</dbReference>
<dbReference type="Ensembl" id="ENSECAT00000117537.1">
    <property type="protein sequence ID" value="ENSECAP00000085946.1"/>
    <property type="gene ID" value="ENSECAG00000030508.2"/>
</dbReference>
<reference evidence="1 2" key="1">
    <citation type="journal article" date="2009" name="Science">
        <title>Genome sequence, comparative analysis, and population genetics of the domestic horse.</title>
        <authorList>
            <consortium name="Broad Institute Genome Sequencing Platform"/>
            <consortium name="Broad Institute Whole Genome Assembly Team"/>
            <person name="Wade C.M."/>
            <person name="Giulotto E."/>
            <person name="Sigurdsson S."/>
            <person name="Zoli M."/>
            <person name="Gnerre S."/>
            <person name="Imsland F."/>
            <person name="Lear T.L."/>
            <person name="Adelson D.L."/>
            <person name="Bailey E."/>
            <person name="Bellone R.R."/>
            <person name="Bloecker H."/>
            <person name="Distl O."/>
            <person name="Edgar R.C."/>
            <person name="Garber M."/>
            <person name="Leeb T."/>
            <person name="Mauceli E."/>
            <person name="MacLeod J.N."/>
            <person name="Penedo M.C.T."/>
            <person name="Raison J.M."/>
            <person name="Sharpe T."/>
            <person name="Vogel J."/>
            <person name="Andersson L."/>
            <person name="Antczak D.F."/>
            <person name="Biagi T."/>
            <person name="Binns M.M."/>
            <person name="Chowdhary B.P."/>
            <person name="Coleman S.J."/>
            <person name="Della Valle G."/>
            <person name="Fryc S."/>
            <person name="Guerin G."/>
            <person name="Hasegawa T."/>
            <person name="Hill E.W."/>
            <person name="Jurka J."/>
            <person name="Kiialainen A."/>
            <person name="Lindgren G."/>
            <person name="Liu J."/>
            <person name="Magnani E."/>
            <person name="Mickelson J.R."/>
            <person name="Murray J."/>
            <person name="Nergadze S.G."/>
            <person name="Onofrio R."/>
            <person name="Pedroni S."/>
            <person name="Piras M.F."/>
            <person name="Raudsepp T."/>
            <person name="Rocchi M."/>
            <person name="Roeed K.H."/>
            <person name="Ryder O.A."/>
            <person name="Searle S."/>
            <person name="Skow L."/>
            <person name="Swinburne J.E."/>
            <person name="Syvaenen A.C."/>
            <person name="Tozaki T."/>
            <person name="Valberg S.J."/>
            <person name="Vaudin M."/>
            <person name="White J.R."/>
            <person name="Zody M.C."/>
            <person name="Lander E.S."/>
            <person name="Lindblad-Toh K."/>
        </authorList>
    </citation>
    <scope>NUCLEOTIDE SEQUENCE [LARGE SCALE GENOMIC DNA]</scope>
    <source>
        <strain evidence="1 2">Thoroughbred</strain>
    </source>
</reference>
<reference evidence="1" key="2">
    <citation type="submission" date="2025-08" db="UniProtKB">
        <authorList>
            <consortium name="Ensembl"/>
        </authorList>
    </citation>
    <scope>IDENTIFICATION</scope>
    <source>
        <strain evidence="1">Thoroughbred</strain>
    </source>
</reference>
<reference evidence="1" key="3">
    <citation type="submission" date="2025-09" db="UniProtKB">
        <authorList>
            <consortium name="Ensembl"/>
        </authorList>
    </citation>
    <scope>IDENTIFICATION</scope>
    <source>
        <strain evidence="1">Thoroughbred</strain>
    </source>
</reference>
<keyword evidence="2" id="KW-1185">Reference proteome</keyword>
<protein>
    <submittedName>
        <fullName evidence="1">Uncharacterized protein</fullName>
    </submittedName>
</protein>
<dbReference type="AlphaFoldDB" id="A0A9L0TCE1"/>
<dbReference type="GeneTree" id="ENSGT01030000234811"/>